<feature type="domain" description="Matrin-type" evidence="7">
    <location>
        <begin position="11"/>
        <end position="42"/>
    </location>
</feature>
<sequence length="364" mass="39036">MSEYWVAHKKYFCKYCNIYIADDAPSRKQHESGLRHKGNVERFVRGLYKAGEKRKHDLEEEKRDMARVEKAAQAAYAQDVEAGLVKPGSSSAVAGPSSAVAAPKTAGGPKPSNPYANYSTAESLGFTDPDEERRKAEAERRRKEGVAGDWEVVEVVQPSLPGSAEKMGVGNVQSEEGGAWAGEKRPAEQPLDEEDTRGWKLRRKKVNVGLDDLYDPGTIPIKLKAKKEETMDQSLALQGSSGASSSGGLIAPGGSEKPRWSARGWNKPGTSHNASESIGHAGGPPDGGSPEDTNTEPEEKSFTNEPFAPPPDEPPALAVKTEAQEPVKPEPTDEDAPLPVPAGSSLFKKRKAPAAGGSRGGRRF</sequence>
<reference evidence="8" key="1">
    <citation type="journal article" date="2019" name="J. For. Res.">
        <title>Expression and analysis of zinc finger family gene in Lenzites gibbosa.</title>
        <authorList>
            <person name="Zhang J."/>
            <person name="Chi Y."/>
            <person name="Li S."/>
            <person name="Zhang J."/>
            <person name="Chen J."/>
        </authorList>
    </citation>
    <scope>NUCLEOTIDE SEQUENCE</scope>
    <source>
        <strain evidence="8">ZnF193</strain>
    </source>
</reference>
<feature type="region of interest" description="Disordered" evidence="6">
    <location>
        <begin position="158"/>
        <end position="196"/>
    </location>
</feature>
<dbReference type="AlphaFoldDB" id="A0A6G6FQL8"/>
<dbReference type="GO" id="GO:0003723">
    <property type="term" value="F:RNA binding"/>
    <property type="evidence" value="ECO:0007669"/>
    <property type="project" value="TreeGrafter"/>
</dbReference>
<evidence type="ECO:0000259" key="7">
    <source>
        <dbReference type="PROSITE" id="PS50171"/>
    </source>
</evidence>
<dbReference type="InterPro" id="IPR036236">
    <property type="entry name" value="Znf_C2H2_sf"/>
</dbReference>
<dbReference type="Gene3D" id="3.30.160.60">
    <property type="entry name" value="Classic Zinc Finger"/>
    <property type="match status" value="1"/>
</dbReference>
<dbReference type="OrthoDB" id="191651at2759"/>
<dbReference type="InterPro" id="IPR040023">
    <property type="entry name" value="WBP4"/>
</dbReference>
<feature type="region of interest" description="Disordered" evidence="6">
    <location>
        <begin position="224"/>
        <end position="364"/>
    </location>
</feature>
<feature type="region of interest" description="Disordered" evidence="6">
    <location>
        <begin position="86"/>
        <end position="145"/>
    </location>
</feature>
<evidence type="ECO:0000256" key="4">
    <source>
        <dbReference type="ARBA" id="ARBA00022833"/>
    </source>
</evidence>
<organism evidence="8">
    <name type="scientific">Trametes gibbosa</name>
    <dbReference type="NCBI Taxonomy" id="160864"/>
    <lineage>
        <taxon>Eukaryota</taxon>
        <taxon>Fungi</taxon>
        <taxon>Dikarya</taxon>
        <taxon>Basidiomycota</taxon>
        <taxon>Agaricomycotina</taxon>
        <taxon>Agaricomycetes</taxon>
        <taxon>Polyporales</taxon>
        <taxon>Polyporaceae</taxon>
        <taxon>Trametes</taxon>
    </lineage>
</organism>
<dbReference type="InterPro" id="IPR000690">
    <property type="entry name" value="Matrin/U1-C_Znf_C2H2"/>
</dbReference>
<keyword evidence="3" id="KW-0863">Zinc-finger</keyword>
<dbReference type="PANTHER" id="PTHR13173:SF10">
    <property type="entry name" value="WW DOMAIN-BINDING PROTEIN 4"/>
    <property type="match status" value="1"/>
</dbReference>
<dbReference type="GO" id="GO:0071011">
    <property type="term" value="C:precatalytic spliceosome"/>
    <property type="evidence" value="ECO:0007669"/>
    <property type="project" value="TreeGrafter"/>
</dbReference>
<feature type="compositionally biased region" description="Basic and acidic residues" evidence="6">
    <location>
        <begin position="322"/>
        <end position="331"/>
    </location>
</feature>
<evidence type="ECO:0000313" key="8">
    <source>
        <dbReference type="EMBL" id="QIE48599.1"/>
    </source>
</evidence>
<dbReference type="InterPro" id="IPR013085">
    <property type="entry name" value="U1-CZ_Znf_C2H2"/>
</dbReference>
<dbReference type="GO" id="GO:0008270">
    <property type="term" value="F:zinc ion binding"/>
    <property type="evidence" value="ECO:0007669"/>
    <property type="project" value="UniProtKB-KW"/>
</dbReference>
<dbReference type="InterPro" id="IPR003604">
    <property type="entry name" value="Matrin/U1-like-C_Znf_C2H2"/>
</dbReference>
<dbReference type="PANTHER" id="PTHR13173">
    <property type="entry name" value="WW DOMAIN BINDING PROTEIN 4"/>
    <property type="match status" value="1"/>
</dbReference>
<dbReference type="SUPFAM" id="SSF57667">
    <property type="entry name" value="beta-beta-alpha zinc fingers"/>
    <property type="match status" value="1"/>
</dbReference>
<accession>A0A6G6FQL8</accession>
<keyword evidence="2" id="KW-0479">Metal-binding</keyword>
<keyword evidence="5" id="KW-0539">Nucleus</keyword>
<evidence type="ECO:0000256" key="1">
    <source>
        <dbReference type="ARBA" id="ARBA00004123"/>
    </source>
</evidence>
<dbReference type="Pfam" id="PF06220">
    <property type="entry name" value="zf-U1"/>
    <property type="match status" value="1"/>
</dbReference>
<evidence type="ECO:0000256" key="5">
    <source>
        <dbReference type="ARBA" id="ARBA00023242"/>
    </source>
</evidence>
<feature type="compositionally biased region" description="Basic and acidic residues" evidence="6">
    <location>
        <begin position="131"/>
        <end position="145"/>
    </location>
</feature>
<feature type="compositionally biased region" description="Low complexity" evidence="6">
    <location>
        <begin position="86"/>
        <end position="103"/>
    </location>
</feature>
<dbReference type="SMART" id="SM00451">
    <property type="entry name" value="ZnF_U1"/>
    <property type="match status" value="1"/>
</dbReference>
<dbReference type="GO" id="GO:0000398">
    <property type="term" value="P:mRNA splicing, via spliceosome"/>
    <property type="evidence" value="ECO:0007669"/>
    <property type="project" value="InterPro"/>
</dbReference>
<feature type="compositionally biased region" description="Low complexity" evidence="6">
    <location>
        <begin position="234"/>
        <end position="255"/>
    </location>
</feature>
<protein>
    <recommendedName>
        <fullName evidence="7">Matrin-type domain-containing protein</fullName>
    </recommendedName>
</protein>
<proteinExistence type="evidence at transcript level"/>
<comment type="subcellular location">
    <subcellularLocation>
        <location evidence="1">Nucleus</location>
    </subcellularLocation>
</comment>
<dbReference type="EMBL" id="MK805327">
    <property type="protein sequence ID" value="QIE48599.1"/>
    <property type="molecule type" value="mRNA"/>
</dbReference>
<evidence type="ECO:0000256" key="3">
    <source>
        <dbReference type="ARBA" id="ARBA00022771"/>
    </source>
</evidence>
<dbReference type="PROSITE" id="PS50171">
    <property type="entry name" value="ZF_MATRIN"/>
    <property type="match status" value="1"/>
</dbReference>
<keyword evidence="4" id="KW-0862">Zinc</keyword>
<name>A0A6G6FQL8_9APHY</name>
<evidence type="ECO:0000256" key="6">
    <source>
        <dbReference type="SAM" id="MobiDB-lite"/>
    </source>
</evidence>
<evidence type="ECO:0000256" key="2">
    <source>
        <dbReference type="ARBA" id="ARBA00022723"/>
    </source>
</evidence>